<evidence type="ECO:0000256" key="12">
    <source>
        <dbReference type="ARBA" id="ARBA00023136"/>
    </source>
</evidence>
<dbReference type="EMBL" id="ML122258">
    <property type="protein sequence ID" value="RPD62574.1"/>
    <property type="molecule type" value="Genomic_DNA"/>
</dbReference>
<evidence type="ECO:0000256" key="6">
    <source>
        <dbReference type="ARBA" id="ARBA00022692"/>
    </source>
</evidence>
<feature type="binding site" description="axial binding residue" evidence="13">
    <location>
        <position position="433"/>
    </location>
    <ligand>
        <name>heme</name>
        <dbReference type="ChEBI" id="CHEBI:30413"/>
    </ligand>
    <ligandPart>
        <name>Fe</name>
        <dbReference type="ChEBI" id="CHEBI:18248"/>
    </ligandPart>
</feature>
<evidence type="ECO:0000256" key="4">
    <source>
        <dbReference type="ARBA" id="ARBA00010617"/>
    </source>
</evidence>
<keyword evidence="6" id="KW-0812">Transmembrane</keyword>
<keyword evidence="12" id="KW-0472">Membrane</keyword>
<evidence type="ECO:0000256" key="11">
    <source>
        <dbReference type="ARBA" id="ARBA00023033"/>
    </source>
</evidence>
<keyword evidence="8" id="KW-1133">Transmembrane helix</keyword>
<dbReference type="Gene3D" id="1.10.630.10">
    <property type="entry name" value="Cytochrome P450"/>
    <property type="match status" value="1"/>
</dbReference>
<evidence type="ECO:0000313" key="14">
    <source>
        <dbReference type="EMBL" id="RPD62574.1"/>
    </source>
</evidence>
<dbReference type="Pfam" id="PF00067">
    <property type="entry name" value="p450"/>
    <property type="match status" value="1"/>
</dbReference>
<keyword evidence="10 13" id="KW-0408">Iron</keyword>
<sequence length="502" mass="56822">MRGRALPPGPRGLPIIGNLLDTPQSKAWYGYRELSLIYGDVVYLQVMGRHVVVLGSPNSISEFLEKRTANTSDRLVTPLVRLTGIDWILGLIPYGPVWRAYRRALWQHFHPGVLPKYLPVQRAITRKFLLKLLQKPENFKQHVRFVLAATILKIAYGIDVDDENHEVIRMIDAALEAPAQAFVPGKFLVDVFPLLQYVPTWFPGAGFQNVFARWREASLRMKENLFKMRNTAFVCDTTIVDALWLRYSNGVPGQSLNVKDLIEDVAAVTFEAGSDTTFSTVVATFVALSLYPEVQKKAQAELDGVVGRGRLPELNDREALIYVKAVIMESLRWHNVTPLGIAHRTMVDDEIQGYFIPAGTILVANIWACMHDSAEYPDPADFYPERFIRDGKIDASVRDPFTVAFGSGRRHVLVEILYAMVSEYRDTLLQRICPGRYFAKDSLFLIIASVLHMFSITPPVDDHGQPVKVEPIMSDGFLSYLEDCRCTIRPRFLEVELLRLLA</sequence>
<organism evidence="14 15">
    <name type="scientific">Lentinus tigrinus ALCF2SS1-6</name>
    <dbReference type="NCBI Taxonomy" id="1328759"/>
    <lineage>
        <taxon>Eukaryota</taxon>
        <taxon>Fungi</taxon>
        <taxon>Dikarya</taxon>
        <taxon>Basidiomycota</taxon>
        <taxon>Agaricomycotina</taxon>
        <taxon>Agaricomycetes</taxon>
        <taxon>Polyporales</taxon>
        <taxon>Polyporaceae</taxon>
        <taxon>Lentinus</taxon>
    </lineage>
</organism>
<evidence type="ECO:0000256" key="3">
    <source>
        <dbReference type="ARBA" id="ARBA00005179"/>
    </source>
</evidence>
<comment type="cofactor">
    <cofactor evidence="1 13">
        <name>heme</name>
        <dbReference type="ChEBI" id="CHEBI:30413"/>
    </cofactor>
</comment>
<dbReference type="InterPro" id="IPR050364">
    <property type="entry name" value="Cytochrome_P450_fung"/>
</dbReference>
<dbReference type="InterPro" id="IPR002401">
    <property type="entry name" value="Cyt_P450_E_grp-I"/>
</dbReference>
<evidence type="ECO:0000256" key="1">
    <source>
        <dbReference type="ARBA" id="ARBA00001971"/>
    </source>
</evidence>
<keyword evidence="11" id="KW-0503">Monooxygenase</keyword>
<dbReference type="GO" id="GO:0016705">
    <property type="term" value="F:oxidoreductase activity, acting on paired donors, with incorporation or reduction of molecular oxygen"/>
    <property type="evidence" value="ECO:0007669"/>
    <property type="project" value="InterPro"/>
</dbReference>
<dbReference type="Proteomes" id="UP000313359">
    <property type="component" value="Unassembled WGS sequence"/>
</dbReference>
<dbReference type="GO" id="GO:0016020">
    <property type="term" value="C:membrane"/>
    <property type="evidence" value="ECO:0007669"/>
    <property type="project" value="UniProtKB-SubCell"/>
</dbReference>
<keyword evidence="15" id="KW-1185">Reference proteome</keyword>
<dbReference type="CDD" id="cd11065">
    <property type="entry name" value="CYP64-like"/>
    <property type="match status" value="1"/>
</dbReference>
<comment type="similarity">
    <text evidence="4">Belongs to the cytochrome P450 family.</text>
</comment>
<dbReference type="GO" id="GO:0020037">
    <property type="term" value="F:heme binding"/>
    <property type="evidence" value="ECO:0007669"/>
    <property type="project" value="InterPro"/>
</dbReference>
<evidence type="ECO:0000256" key="13">
    <source>
        <dbReference type="PIRSR" id="PIRSR602401-1"/>
    </source>
</evidence>
<dbReference type="OrthoDB" id="2789670at2759"/>
<accession>A0A5C2SH77</accession>
<comment type="pathway">
    <text evidence="3">Secondary metabolite biosynthesis.</text>
</comment>
<name>A0A5C2SH77_9APHY</name>
<dbReference type="InterPro" id="IPR001128">
    <property type="entry name" value="Cyt_P450"/>
</dbReference>
<dbReference type="InterPro" id="IPR036396">
    <property type="entry name" value="Cyt_P450_sf"/>
</dbReference>
<evidence type="ECO:0000256" key="5">
    <source>
        <dbReference type="ARBA" id="ARBA00022617"/>
    </source>
</evidence>
<proteinExistence type="inferred from homology"/>
<evidence type="ECO:0000256" key="7">
    <source>
        <dbReference type="ARBA" id="ARBA00022723"/>
    </source>
</evidence>
<evidence type="ECO:0000256" key="9">
    <source>
        <dbReference type="ARBA" id="ARBA00023002"/>
    </source>
</evidence>
<dbReference type="AlphaFoldDB" id="A0A5C2SH77"/>
<keyword evidence="5 13" id="KW-0349">Heme</keyword>
<dbReference type="SUPFAM" id="SSF48264">
    <property type="entry name" value="Cytochrome P450"/>
    <property type="match status" value="1"/>
</dbReference>
<dbReference type="PANTHER" id="PTHR46300:SF7">
    <property type="entry name" value="P450, PUTATIVE (EUROFUNG)-RELATED"/>
    <property type="match status" value="1"/>
</dbReference>
<keyword evidence="7 13" id="KW-0479">Metal-binding</keyword>
<gene>
    <name evidence="14" type="ORF">L227DRAFT_522358</name>
</gene>
<evidence type="ECO:0000256" key="10">
    <source>
        <dbReference type="ARBA" id="ARBA00023004"/>
    </source>
</evidence>
<comment type="subcellular location">
    <subcellularLocation>
        <location evidence="2">Membrane</location>
        <topology evidence="2">Single-pass membrane protein</topology>
    </subcellularLocation>
</comment>
<dbReference type="PRINTS" id="PR00463">
    <property type="entry name" value="EP450I"/>
</dbReference>
<reference evidence="14" key="1">
    <citation type="journal article" date="2018" name="Genome Biol. Evol.">
        <title>Genomics and development of Lentinus tigrinus, a white-rot wood-decaying mushroom with dimorphic fruiting bodies.</title>
        <authorList>
            <person name="Wu B."/>
            <person name="Xu Z."/>
            <person name="Knudson A."/>
            <person name="Carlson A."/>
            <person name="Chen N."/>
            <person name="Kovaka S."/>
            <person name="LaButti K."/>
            <person name="Lipzen A."/>
            <person name="Pennachio C."/>
            <person name="Riley R."/>
            <person name="Schakwitz W."/>
            <person name="Umezawa K."/>
            <person name="Ohm R.A."/>
            <person name="Grigoriev I.V."/>
            <person name="Nagy L.G."/>
            <person name="Gibbons J."/>
            <person name="Hibbett D."/>
        </authorList>
    </citation>
    <scope>NUCLEOTIDE SEQUENCE [LARGE SCALE GENOMIC DNA]</scope>
    <source>
        <strain evidence="14">ALCF2SS1-6</strain>
    </source>
</reference>
<evidence type="ECO:0000256" key="8">
    <source>
        <dbReference type="ARBA" id="ARBA00022989"/>
    </source>
</evidence>
<protein>
    <submittedName>
        <fullName evidence="14">O-methylsterigmatocystin oxidoreductase</fullName>
    </submittedName>
</protein>
<dbReference type="GO" id="GO:0005506">
    <property type="term" value="F:iron ion binding"/>
    <property type="evidence" value="ECO:0007669"/>
    <property type="project" value="InterPro"/>
</dbReference>
<evidence type="ECO:0000313" key="15">
    <source>
        <dbReference type="Proteomes" id="UP000313359"/>
    </source>
</evidence>
<dbReference type="GO" id="GO:0004497">
    <property type="term" value="F:monooxygenase activity"/>
    <property type="evidence" value="ECO:0007669"/>
    <property type="project" value="UniProtKB-KW"/>
</dbReference>
<keyword evidence="9" id="KW-0560">Oxidoreductase</keyword>
<evidence type="ECO:0000256" key="2">
    <source>
        <dbReference type="ARBA" id="ARBA00004167"/>
    </source>
</evidence>
<dbReference type="PANTHER" id="PTHR46300">
    <property type="entry name" value="P450, PUTATIVE (EUROFUNG)-RELATED-RELATED"/>
    <property type="match status" value="1"/>
</dbReference>
<dbReference type="STRING" id="1328759.A0A5C2SH77"/>